<keyword evidence="1" id="KW-0732">Signal</keyword>
<dbReference type="RefSeq" id="WP_019387862.1">
    <property type="nucleotide sequence ID" value="NZ_ALIH01000008.1"/>
</dbReference>
<reference evidence="2 3" key="1">
    <citation type="submission" date="2016-11" db="EMBL/GenBank/DDBJ databases">
        <authorList>
            <person name="Jaros S."/>
            <person name="Januszkiewicz K."/>
            <person name="Wedrychowicz H."/>
        </authorList>
    </citation>
    <scope>NUCLEOTIDE SEQUENCE [LARGE SCALE GENOMIC DNA]</scope>
    <source>
        <strain evidence="2 3">CGMCC 1.12213</strain>
    </source>
</reference>
<dbReference type="AlphaFoldDB" id="A0A1M6G9Y4"/>
<name>A0A1M6G9Y4_9FLAO</name>
<dbReference type="OrthoDB" id="1427655at2"/>
<protein>
    <recommendedName>
        <fullName evidence="4">CarboxypepD_reg-like domain-containing protein</fullName>
    </recommendedName>
</protein>
<accession>A0A1M6G9Y4</accession>
<dbReference type="Proteomes" id="UP000184396">
    <property type="component" value="Unassembled WGS sequence"/>
</dbReference>
<feature type="signal peptide" evidence="1">
    <location>
        <begin position="1"/>
        <end position="19"/>
    </location>
</feature>
<evidence type="ECO:0008006" key="4">
    <source>
        <dbReference type="Google" id="ProtNLM"/>
    </source>
</evidence>
<feature type="chain" id="PRO_5009917657" description="CarboxypepD_reg-like domain-containing protein" evidence="1">
    <location>
        <begin position="20"/>
        <end position="267"/>
    </location>
</feature>
<evidence type="ECO:0000313" key="3">
    <source>
        <dbReference type="Proteomes" id="UP000184396"/>
    </source>
</evidence>
<gene>
    <name evidence="2" type="ORF">SAMN05216261_2689</name>
</gene>
<sequence>MRRVFFILGLIFWSISAFSQSTNLIDILGRVDSTSEIENIHVLNKTAQKFTITDRNGHFKIAVKLNDTLTFTSIQHFNKEVLVTKEILANRVVYVKLDEKINELDEVVIGKVLTGNLMSDIGNIEGEAPISFYDVGIPGYTGKPATQSERRLKEAGDFKPKMLLGVLTGGLPLNPILNGLSGRTKRLKNRVKLEEKEALIQSIKARLSKDFFASNPLEEDLKMDFFYFCADDANFLQHCKNNIDFKILIFLRMKYRQYLNNLDSSKN</sequence>
<dbReference type="EMBL" id="FQYK01000007">
    <property type="protein sequence ID" value="SHJ06738.1"/>
    <property type="molecule type" value="Genomic_DNA"/>
</dbReference>
<evidence type="ECO:0000313" key="2">
    <source>
        <dbReference type="EMBL" id="SHJ06738.1"/>
    </source>
</evidence>
<dbReference type="eggNOG" id="ENOG502ZKUT">
    <property type="taxonomic scope" value="Bacteria"/>
</dbReference>
<organism evidence="2 3">
    <name type="scientific">Algibacter luteus</name>
    <dbReference type="NCBI Taxonomy" id="1178825"/>
    <lineage>
        <taxon>Bacteria</taxon>
        <taxon>Pseudomonadati</taxon>
        <taxon>Bacteroidota</taxon>
        <taxon>Flavobacteriia</taxon>
        <taxon>Flavobacteriales</taxon>
        <taxon>Flavobacteriaceae</taxon>
        <taxon>Algibacter</taxon>
    </lineage>
</organism>
<proteinExistence type="predicted"/>
<dbReference type="STRING" id="1178825.SAMN05216261_2689"/>
<dbReference type="InterPro" id="IPR008969">
    <property type="entry name" value="CarboxyPept-like_regulatory"/>
</dbReference>
<keyword evidence="3" id="KW-1185">Reference proteome</keyword>
<evidence type="ECO:0000256" key="1">
    <source>
        <dbReference type="SAM" id="SignalP"/>
    </source>
</evidence>
<dbReference type="SUPFAM" id="SSF49464">
    <property type="entry name" value="Carboxypeptidase regulatory domain-like"/>
    <property type="match status" value="1"/>
</dbReference>